<proteinExistence type="predicted"/>
<dbReference type="Proteomes" id="UP000652761">
    <property type="component" value="Unassembled WGS sequence"/>
</dbReference>
<name>A0A843XK04_COLES</name>
<dbReference type="EMBL" id="NMUH01008985">
    <property type="protein sequence ID" value="MQM19523.1"/>
    <property type="molecule type" value="Genomic_DNA"/>
</dbReference>
<comment type="caution">
    <text evidence="1">The sequence shown here is derived from an EMBL/GenBank/DDBJ whole genome shotgun (WGS) entry which is preliminary data.</text>
</comment>
<evidence type="ECO:0000313" key="1">
    <source>
        <dbReference type="EMBL" id="MQM19523.1"/>
    </source>
</evidence>
<reference evidence="1" key="1">
    <citation type="submission" date="2017-07" db="EMBL/GenBank/DDBJ databases">
        <title>Taro Niue Genome Assembly and Annotation.</title>
        <authorList>
            <person name="Atibalentja N."/>
            <person name="Keating K."/>
            <person name="Fields C.J."/>
        </authorList>
    </citation>
    <scope>NUCLEOTIDE SEQUENCE</scope>
    <source>
        <strain evidence="1">Niue_2</strain>
        <tissue evidence="1">Leaf</tissue>
    </source>
</reference>
<dbReference type="AlphaFoldDB" id="A0A843XK04"/>
<gene>
    <name evidence="1" type="ORF">Taro_052529</name>
</gene>
<feature type="non-terminal residue" evidence="1">
    <location>
        <position position="1"/>
    </location>
</feature>
<accession>A0A843XK04</accession>
<keyword evidence="2" id="KW-1185">Reference proteome</keyword>
<organism evidence="1 2">
    <name type="scientific">Colocasia esculenta</name>
    <name type="common">Wild taro</name>
    <name type="synonym">Arum esculentum</name>
    <dbReference type="NCBI Taxonomy" id="4460"/>
    <lineage>
        <taxon>Eukaryota</taxon>
        <taxon>Viridiplantae</taxon>
        <taxon>Streptophyta</taxon>
        <taxon>Embryophyta</taxon>
        <taxon>Tracheophyta</taxon>
        <taxon>Spermatophyta</taxon>
        <taxon>Magnoliopsida</taxon>
        <taxon>Liliopsida</taxon>
        <taxon>Araceae</taxon>
        <taxon>Aroideae</taxon>
        <taxon>Colocasieae</taxon>
        <taxon>Colocasia</taxon>
    </lineage>
</organism>
<sequence>MPSVVTSPVGYPDTVCSGFVPVWCWFVSTVLDLVEVEWQLDLSFVATRLRGGLVLFVRVKKGRRVLVPLLVRDRIAAGSGLRHQQ</sequence>
<protein>
    <submittedName>
        <fullName evidence="1">Uncharacterized protein</fullName>
    </submittedName>
</protein>
<evidence type="ECO:0000313" key="2">
    <source>
        <dbReference type="Proteomes" id="UP000652761"/>
    </source>
</evidence>